<evidence type="ECO:0000313" key="4">
    <source>
        <dbReference type="EMBL" id="GMH69460.1"/>
    </source>
</evidence>
<feature type="domain" description="WW" evidence="3">
    <location>
        <begin position="2087"/>
        <end position="2121"/>
    </location>
</feature>
<dbReference type="SUPFAM" id="SSF57184">
    <property type="entry name" value="Growth factor receptor domain"/>
    <property type="match status" value="4"/>
</dbReference>
<feature type="region of interest" description="Disordered" evidence="1">
    <location>
        <begin position="2058"/>
        <end position="2104"/>
    </location>
</feature>
<feature type="region of interest" description="Disordered" evidence="1">
    <location>
        <begin position="930"/>
        <end position="989"/>
    </location>
</feature>
<keyword evidence="2" id="KW-0732">Signal</keyword>
<dbReference type="PANTHER" id="PTHR46967:SF2">
    <property type="entry name" value="SUSHI, VON WILLEBRAND FACTOR TYPE A, EGF AND PENTRAXIN DOMAIN-CONTAINING PROTEIN 1-LIKE"/>
    <property type="match status" value="1"/>
</dbReference>
<dbReference type="Pfam" id="PF07699">
    <property type="entry name" value="Ephrin_rec_like"/>
    <property type="match status" value="2"/>
</dbReference>
<evidence type="ECO:0000256" key="1">
    <source>
        <dbReference type="SAM" id="MobiDB-lite"/>
    </source>
</evidence>
<feature type="domain" description="WW" evidence="3">
    <location>
        <begin position="2157"/>
        <end position="2191"/>
    </location>
</feature>
<dbReference type="Gene3D" id="2.10.50.10">
    <property type="entry name" value="Tumor Necrosis Factor Receptor, subunit A, domain 2"/>
    <property type="match status" value="6"/>
</dbReference>
<dbReference type="SMART" id="SM01411">
    <property type="entry name" value="Ephrin_rec_like"/>
    <property type="match status" value="11"/>
</dbReference>
<proteinExistence type="predicted"/>
<feature type="compositionally biased region" description="Basic and acidic residues" evidence="1">
    <location>
        <begin position="2061"/>
        <end position="2074"/>
    </location>
</feature>
<feature type="region of interest" description="Disordered" evidence="1">
    <location>
        <begin position="1855"/>
        <end position="1874"/>
    </location>
</feature>
<evidence type="ECO:0000256" key="2">
    <source>
        <dbReference type="SAM" id="SignalP"/>
    </source>
</evidence>
<dbReference type="EMBL" id="BRXZ01002752">
    <property type="protein sequence ID" value="GMH69460.1"/>
    <property type="molecule type" value="Genomic_DNA"/>
</dbReference>
<dbReference type="Proteomes" id="UP001165082">
    <property type="component" value="Unassembled WGS sequence"/>
</dbReference>
<dbReference type="SMART" id="SM00456">
    <property type="entry name" value="WW"/>
    <property type="match status" value="2"/>
</dbReference>
<dbReference type="Pfam" id="PF00397">
    <property type="entry name" value="WW"/>
    <property type="match status" value="1"/>
</dbReference>
<feature type="chain" id="PRO_5040792652" description="WW domain-containing protein" evidence="2">
    <location>
        <begin position="21"/>
        <end position="2194"/>
    </location>
</feature>
<feature type="signal peptide" evidence="2">
    <location>
        <begin position="1"/>
        <end position="20"/>
    </location>
</feature>
<feature type="compositionally biased region" description="Low complexity" evidence="1">
    <location>
        <begin position="945"/>
        <end position="960"/>
    </location>
</feature>
<dbReference type="InterPro" id="IPR001202">
    <property type="entry name" value="WW_dom"/>
</dbReference>
<dbReference type="PROSITE" id="PS50020">
    <property type="entry name" value="WW_DOMAIN_2"/>
    <property type="match status" value="2"/>
</dbReference>
<keyword evidence="5" id="KW-1185">Reference proteome</keyword>
<feature type="compositionally biased region" description="Low complexity" evidence="1">
    <location>
        <begin position="968"/>
        <end position="989"/>
    </location>
</feature>
<evidence type="ECO:0000259" key="3">
    <source>
        <dbReference type="PROSITE" id="PS50020"/>
    </source>
</evidence>
<name>A0A9W7AKK0_9STRA</name>
<dbReference type="Gene3D" id="2.20.70.10">
    <property type="match status" value="2"/>
</dbReference>
<sequence>MERLLMTFGLLLAFLVTLDAAGRCQDGDENCLHYKTRYSNCEHYGGYHKCPYGYPLNDGTTSYCWGLMVDTKCYACAPGYRDNSYRDDDHNWGNCDKCEKGTDSEPAATVCTPCGIGYYNDEEGGLCQACQDGTYADEAGSESCSNCHGYVLSSWAKWYSDSSTGRDGCTMCTGDGEVANAAGNGCEQCADGKRVNSESLSSDWARVSRSSLLSQKDTCETCEEGKFSNAADTSHMSCDDCNPGKFSEEGAATCTTCPAGRWSGAAQGDECNECEAGKTSEAGAVNCIECASGKFSKGPTDEKPHSPCEFCQAGKYSSGGSKDCDNCSPGSSSSGINSSGEPVPDDDSTMVTGPRNCEECAAGKSASPVTDYLCEDCEAGKSSDLGSSVCERCGLGKYSGLGQAECTNCEAGKYNNDFGQSECVQCAIAKYQNEPGKTLCETCDKGKVTDTTTSDALGAASCKDCEAGKYKNNKCSNDDGSYPADKSCADDDAGQESLNTCLACPSTKYSGEGAEICQGCPSGTRSLVVGGVTECRACPAGKRSGIREDECTDCPSGYFSKESMNTGLDYSSTSSNTLPDDVNDSCDKCSAGKHTATPEIQKITTEAAESSAELGGSFTFTYTAADLTSVGPVTVNFDSKALDVQESFVASSEGKLEEGDVLVKRVDCTDPKAACSWEFHFDGVHGDISTLEIANTGLTGGSVVVSPTQDGVAGIGATTCTDCPRGKYKTMIGDFCKACAAGKKGGDPPAELCVECTPGKYAEWGSLLCEDCPSGTYSNLNSAAECQLCSAGKRRTNNGVDIENGGTVCTPCTTGKYSDAPGMVDLECTSCNPGKYQSEPSATTCEDCPAGTYIDSSGSTLCKPCNEGDKAGMISKRGQADCEACPAGTASGLIPGITFCTACPGGMFQDETGKRTCDFCEAGKYQPDPEDVKPYNLTAPPPAPEATIAPTAAPSTSSPTLVLAEGETASPTSSPSTSSPTPSPTKAPTIDFTAAPTVFSPLPYVYKGMYGASQCRTCKPGTWSTVRGEVSNIAADGNPIMGKTGCEMCPLGRYSDKWGTHPASFDNEGNAIEGYPSSTSTTSGCIKCTAGKIGIYNRTRCDSCSAPLKNKKVFSSYSVEESDSCYDLATEEQMFSCPASTHSSKRSDCEWYFIDKWEDNIAAEARAQNKLDDPNRVSHNEGVANPFGSACESFSLCEANPAEDEDKDIYKMMCNKCSPGYISAGRLQEIQTVTTTGSGMTGSFEIRYIASDGVTRTAIQVAFDSDASGFGTTLASSISSTLRDGDITVKRLDCTTPSESCKWEIHFMGVYGDLAMLSVGGGTLTGGSVNVVETQAGSDGPIDGSTKAGLDTNCASKRFQSYCYRPSTLDFCPPSTVCEYWFGGDDDTAYVDNRDQNVTDGKSTNISPFYTDEVNGNEKYPPVATSCAEYRVCGFELDSSSADAAFGVASLIQPTNKLNIACIECSSGFVSIKGDEKLFDMNSEESKFCPGNLPTTCMMLDGKFTQGQCPMNKLSLDRRRKLVVEKQKKKKRAKQEFEEAVGGLRGSSSRSLGSCLCSCTGDSEGLKLPCDISDQCEDDRTVELGCSPSHCICQSSPVVPEVPDAEVECKFLYSEYEVDDDDGEVTWETDWKRRFSGQYSPFKPTDGDDTCSDYVLCMFDAQEISIPGVDDVHVQDEYNLLCGKCNEDQHYYPTIDPQDGASMQNEDDDKWTCSSDDPSPTHCYHLKPQKYASHFKTQFHDCNDPTFNPTQTNYCYYWGSSNSLGTSASWVSSSSQPYFDKSCAEYDVCHFDKNSFTSDMFYMQCNECADGYEAIYGSAYETGSAIPQACTSPTSAPSDMVITYCKKLPAPTNAPVPAPPPATSAPTLAPTPMPIKGTRSKVDLTVELQFTSLNSAKRLSEKEKYKLEEAMERSIRDIMEERTSRVRALTMNGVKFGNIRVRTFVQSVSYPIAATAVIAFVVETRSPEDNDGLAVNDIANEIVESINDGRLNTKLKANAKDDIPAINKVLSSQPKAVLAETGGVINVISNLSLGPTVGGVAGLVALMLIISFGAQPAAQNEKGKGKGKGNDKDKKKEKKKGADAASDNQDDQWVTKTDPNSGETFFYNRQTKAVSWTDPMLRQKAAPPPPSSGGGGWGAVKESVVTGGSAANQQWNEVIEKIWDKIYDEASGYYYYQNRTTGESTWEEPPDYVE</sequence>
<feature type="compositionally biased region" description="Pro residues" evidence="1">
    <location>
        <begin position="1855"/>
        <end position="1873"/>
    </location>
</feature>
<comment type="caution">
    <text evidence="4">The sequence shown here is derived from an EMBL/GenBank/DDBJ whole genome shotgun (WGS) entry which is preliminary data.</text>
</comment>
<dbReference type="InterPro" id="IPR009030">
    <property type="entry name" value="Growth_fac_rcpt_cys_sf"/>
</dbReference>
<dbReference type="CDD" id="cd00185">
    <property type="entry name" value="TNFRSF"/>
    <property type="match status" value="1"/>
</dbReference>
<organism evidence="4 5">
    <name type="scientific">Triparma retinervis</name>
    <dbReference type="NCBI Taxonomy" id="2557542"/>
    <lineage>
        <taxon>Eukaryota</taxon>
        <taxon>Sar</taxon>
        <taxon>Stramenopiles</taxon>
        <taxon>Ochrophyta</taxon>
        <taxon>Bolidophyceae</taxon>
        <taxon>Parmales</taxon>
        <taxon>Triparmaceae</taxon>
        <taxon>Triparma</taxon>
    </lineage>
</organism>
<protein>
    <recommendedName>
        <fullName evidence="3">WW domain-containing protein</fullName>
    </recommendedName>
</protein>
<dbReference type="PANTHER" id="PTHR46967">
    <property type="entry name" value="INSULIN-LIKE GROWTH FACTOR BINDING PROTEIN,N-TERMINAL"/>
    <property type="match status" value="1"/>
</dbReference>
<dbReference type="CDD" id="cd00201">
    <property type="entry name" value="WW"/>
    <property type="match status" value="2"/>
</dbReference>
<feature type="compositionally biased region" description="Polar residues" evidence="1">
    <location>
        <begin position="2091"/>
        <end position="2104"/>
    </location>
</feature>
<dbReference type="OrthoDB" id="196926at2759"/>
<accession>A0A9W7AKK0</accession>
<gene>
    <name evidence="4" type="ORF">TrRE_jg3408</name>
</gene>
<evidence type="ECO:0000313" key="5">
    <source>
        <dbReference type="Proteomes" id="UP001165082"/>
    </source>
</evidence>
<dbReference type="InterPro" id="IPR011641">
    <property type="entry name" value="Tyr-kin_ephrin_A/B_rcpt-like"/>
</dbReference>
<reference evidence="4" key="1">
    <citation type="submission" date="2022-07" db="EMBL/GenBank/DDBJ databases">
        <title>Genome analysis of Parmales, a sister group of diatoms, reveals the evolutionary specialization of diatoms from phago-mixotrophs to photoautotrophs.</title>
        <authorList>
            <person name="Ban H."/>
            <person name="Sato S."/>
            <person name="Yoshikawa S."/>
            <person name="Kazumasa Y."/>
            <person name="Nakamura Y."/>
            <person name="Ichinomiya M."/>
            <person name="Saitoh K."/>
            <person name="Sato N."/>
            <person name="Blanc-Mathieu R."/>
            <person name="Endo H."/>
            <person name="Kuwata A."/>
            <person name="Ogata H."/>
        </authorList>
    </citation>
    <scope>NUCLEOTIDE SEQUENCE</scope>
</reference>
<dbReference type="PROSITE" id="PS01159">
    <property type="entry name" value="WW_DOMAIN_1"/>
    <property type="match status" value="1"/>
</dbReference>